<evidence type="ECO:0000256" key="2">
    <source>
        <dbReference type="ARBA" id="ARBA00022741"/>
    </source>
</evidence>
<keyword evidence="1" id="KW-0813">Transport</keyword>
<dbReference type="InterPro" id="IPR027417">
    <property type="entry name" value="P-loop_NTPase"/>
</dbReference>
<dbReference type="OrthoDB" id="9804819at2"/>
<dbReference type="Gene3D" id="3.40.50.300">
    <property type="entry name" value="P-loop containing nucleotide triphosphate hydrolases"/>
    <property type="match status" value="1"/>
</dbReference>
<gene>
    <name evidence="5" type="primary">drrA_1</name>
    <name evidence="5" type="ORF">ERS852520_00425</name>
</gene>
<dbReference type="InterPro" id="IPR051782">
    <property type="entry name" value="ABC_Transporter_VariousFunc"/>
</dbReference>
<dbReference type="PROSITE" id="PS50893">
    <property type="entry name" value="ABC_TRANSPORTER_2"/>
    <property type="match status" value="1"/>
</dbReference>
<proteinExistence type="predicted"/>
<evidence type="ECO:0000256" key="1">
    <source>
        <dbReference type="ARBA" id="ARBA00022448"/>
    </source>
</evidence>
<dbReference type="SMART" id="SM00382">
    <property type="entry name" value="AAA"/>
    <property type="match status" value="1"/>
</dbReference>
<organism evidence="5 6">
    <name type="scientific">Anaerostipes hadrus</name>
    <dbReference type="NCBI Taxonomy" id="649756"/>
    <lineage>
        <taxon>Bacteria</taxon>
        <taxon>Bacillati</taxon>
        <taxon>Bacillota</taxon>
        <taxon>Clostridia</taxon>
        <taxon>Lachnospirales</taxon>
        <taxon>Lachnospiraceae</taxon>
        <taxon>Anaerostipes</taxon>
    </lineage>
</organism>
<dbReference type="GO" id="GO:0016887">
    <property type="term" value="F:ATP hydrolysis activity"/>
    <property type="evidence" value="ECO:0007669"/>
    <property type="project" value="InterPro"/>
</dbReference>
<evidence type="ECO:0000313" key="5">
    <source>
        <dbReference type="EMBL" id="CUP01838.1"/>
    </source>
</evidence>
<evidence type="ECO:0000259" key="4">
    <source>
        <dbReference type="PROSITE" id="PS50893"/>
    </source>
</evidence>
<dbReference type="InterPro" id="IPR003439">
    <property type="entry name" value="ABC_transporter-like_ATP-bd"/>
</dbReference>
<dbReference type="RefSeq" id="WP_055159348.1">
    <property type="nucleotide sequence ID" value="NZ_BAABXM010000001.1"/>
</dbReference>
<name>A0A174JW37_ANAHA</name>
<dbReference type="GO" id="GO:0005524">
    <property type="term" value="F:ATP binding"/>
    <property type="evidence" value="ECO:0007669"/>
    <property type="project" value="UniProtKB-KW"/>
</dbReference>
<dbReference type="EC" id="3.6.3.-" evidence="5"/>
<accession>A0A174JW37</accession>
<evidence type="ECO:0000256" key="3">
    <source>
        <dbReference type="ARBA" id="ARBA00022840"/>
    </source>
</evidence>
<keyword evidence="5" id="KW-0378">Hydrolase</keyword>
<dbReference type="PANTHER" id="PTHR42939">
    <property type="entry name" value="ABC TRANSPORTER ATP-BINDING PROTEIN ALBC-RELATED"/>
    <property type="match status" value="1"/>
</dbReference>
<sequence length="281" mass="32132">MLKIDKLKKQYKNFTLNCSMEVKEGMITGFVGPNGSGKSTTLKAVLGLIYIDGGDIQIFGRNVKDIKPEDKEQIGVVLSDSGFSRYLTVKDIKDILKNTYEAFDEQLFTNYIEKYQLPTDKKLEQFSVGMKAKLKLITAICHKAKLLILDEPTAGLDVMARNEMLDMLRDYMEEDEERSILVSSHISTDLETLCDNIYMINEGNIILHEETDRLLSNYAILKVDEEQSKTLDPQYIIKMKKESYGYACLTDQKQFYLENYPKIVVEKGTIDQIITLMIQGV</sequence>
<reference evidence="5 6" key="1">
    <citation type="submission" date="2015-09" db="EMBL/GenBank/DDBJ databases">
        <authorList>
            <consortium name="Pathogen Informatics"/>
        </authorList>
    </citation>
    <scope>NUCLEOTIDE SEQUENCE [LARGE SCALE GENOMIC DNA]</scope>
    <source>
        <strain evidence="5 6">2789STDY5834908</strain>
    </source>
</reference>
<dbReference type="EMBL" id="CZAU01000002">
    <property type="protein sequence ID" value="CUP01838.1"/>
    <property type="molecule type" value="Genomic_DNA"/>
</dbReference>
<keyword evidence="2" id="KW-0547">Nucleotide-binding</keyword>
<feature type="domain" description="ABC transporter" evidence="4">
    <location>
        <begin position="2"/>
        <end position="227"/>
    </location>
</feature>
<dbReference type="InterPro" id="IPR017871">
    <property type="entry name" value="ABC_transporter-like_CS"/>
</dbReference>
<dbReference type="InterPro" id="IPR003593">
    <property type="entry name" value="AAA+_ATPase"/>
</dbReference>
<dbReference type="Proteomes" id="UP000095564">
    <property type="component" value="Unassembled WGS sequence"/>
</dbReference>
<dbReference type="SUPFAM" id="SSF52540">
    <property type="entry name" value="P-loop containing nucleoside triphosphate hydrolases"/>
    <property type="match status" value="1"/>
</dbReference>
<evidence type="ECO:0000313" key="6">
    <source>
        <dbReference type="Proteomes" id="UP000095564"/>
    </source>
</evidence>
<dbReference type="Pfam" id="PF00005">
    <property type="entry name" value="ABC_tran"/>
    <property type="match status" value="1"/>
</dbReference>
<dbReference type="PROSITE" id="PS00211">
    <property type="entry name" value="ABC_TRANSPORTER_1"/>
    <property type="match status" value="1"/>
</dbReference>
<dbReference type="CDD" id="cd03230">
    <property type="entry name" value="ABC_DR_subfamily_A"/>
    <property type="match status" value="1"/>
</dbReference>
<dbReference type="PANTHER" id="PTHR42939:SF3">
    <property type="entry name" value="ABC TRANSPORTER ATP-BINDING COMPONENT"/>
    <property type="match status" value="1"/>
</dbReference>
<keyword evidence="3 5" id="KW-0067">ATP-binding</keyword>
<dbReference type="AlphaFoldDB" id="A0A174JW37"/>
<protein>
    <submittedName>
        <fullName evidence="5">Daunorubicin/doxorubicin resistance ATP-binding protein DrrA</fullName>
        <ecNumber evidence="5">3.6.3.-</ecNumber>
    </submittedName>
</protein>